<comment type="caution">
    <text evidence="1">The sequence shown here is derived from an EMBL/GenBank/DDBJ whole genome shotgun (WGS) entry which is preliminary data.</text>
</comment>
<protein>
    <submittedName>
        <fullName evidence="1">Uncharacterized protein</fullName>
    </submittedName>
</protein>
<evidence type="ECO:0000313" key="1">
    <source>
        <dbReference type="EMBL" id="KAL3316450.1"/>
    </source>
</evidence>
<dbReference type="Proteomes" id="UP001626550">
    <property type="component" value="Unassembled WGS sequence"/>
</dbReference>
<keyword evidence="2" id="KW-1185">Reference proteome</keyword>
<name>A0ABD2QA72_9PLAT</name>
<organism evidence="1 2">
    <name type="scientific">Cichlidogyrus casuarinus</name>
    <dbReference type="NCBI Taxonomy" id="1844966"/>
    <lineage>
        <taxon>Eukaryota</taxon>
        <taxon>Metazoa</taxon>
        <taxon>Spiralia</taxon>
        <taxon>Lophotrochozoa</taxon>
        <taxon>Platyhelminthes</taxon>
        <taxon>Monogenea</taxon>
        <taxon>Monopisthocotylea</taxon>
        <taxon>Dactylogyridea</taxon>
        <taxon>Ancyrocephalidae</taxon>
        <taxon>Cichlidogyrus</taxon>
    </lineage>
</organism>
<accession>A0ABD2QA72</accession>
<dbReference type="EMBL" id="JBJKFK010000538">
    <property type="protein sequence ID" value="KAL3316450.1"/>
    <property type="molecule type" value="Genomic_DNA"/>
</dbReference>
<evidence type="ECO:0000313" key="2">
    <source>
        <dbReference type="Proteomes" id="UP001626550"/>
    </source>
</evidence>
<proteinExistence type="predicted"/>
<gene>
    <name evidence="1" type="ORF">Ciccas_004909</name>
</gene>
<dbReference type="AlphaFoldDB" id="A0ABD2QA72"/>
<sequence length="87" mass="10219">MLCQVELDFFPIERYRSPATVMRPSEQVYTVYDKCHAKESEALHPISAANFVNFVHYHAVGRASTSRHQPEHMYLLDFPNFSRLQFN</sequence>
<reference evidence="1 2" key="1">
    <citation type="submission" date="2024-11" db="EMBL/GenBank/DDBJ databases">
        <title>Adaptive evolution of stress response genes in parasites aligns with host niche diversity.</title>
        <authorList>
            <person name="Hahn C."/>
            <person name="Resl P."/>
        </authorList>
    </citation>
    <scope>NUCLEOTIDE SEQUENCE [LARGE SCALE GENOMIC DNA]</scope>
    <source>
        <strain evidence="1">EGGRZ-B1_66</strain>
        <tissue evidence="1">Body</tissue>
    </source>
</reference>